<dbReference type="Gene3D" id="3.30.1370.60">
    <property type="entry name" value="Hypothetical oxidoreductase yiak, domain 2"/>
    <property type="match status" value="1"/>
</dbReference>
<dbReference type="InterPro" id="IPR043143">
    <property type="entry name" value="Mal/L-sulf/L-lact_DH-like_NADP"/>
</dbReference>
<accession>A0A3M8DMW4</accession>
<reference evidence="3 4" key="1">
    <citation type="submission" date="2018-10" db="EMBL/GenBank/DDBJ databases">
        <title>Phylogenomics of Brevibacillus.</title>
        <authorList>
            <person name="Dunlap C."/>
        </authorList>
    </citation>
    <scope>NUCLEOTIDE SEQUENCE [LARGE SCALE GENOMIC DNA]</scope>
    <source>
        <strain evidence="3 4">JCM 15774</strain>
    </source>
</reference>
<dbReference type="GO" id="GO:0016491">
    <property type="term" value="F:oxidoreductase activity"/>
    <property type="evidence" value="ECO:0007669"/>
    <property type="project" value="UniProtKB-KW"/>
</dbReference>
<protein>
    <submittedName>
        <fullName evidence="3">Ldh family oxidoreductase</fullName>
    </submittedName>
</protein>
<dbReference type="SUPFAM" id="SSF89733">
    <property type="entry name" value="L-sulfolactate dehydrogenase-like"/>
    <property type="match status" value="1"/>
</dbReference>
<dbReference type="AlphaFoldDB" id="A0A3M8DMW4"/>
<evidence type="ECO:0000313" key="4">
    <source>
        <dbReference type="Proteomes" id="UP000269573"/>
    </source>
</evidence>
<keyword evidence="4" id="KW-1185">Reference proteome</keyword>
<dbReference type="PANTHER" id="PTHR11091:SF0">
    <property type="entry name" value="MALATE DEHYDROGENASE"/>
    <property type="match status" value="1"/>
</dbReference>
<dbReference type="EMBL" id="RHHU01000003">
    <property type="protein sequence ID" value="RNB88909.1"/>
    <property type="molecule type" value="Genomic_DNA"/>
</dbReference>
<comment type="similarity">
    <text evidence="1">Belongs to the LDH2/MDH2 oxidoreductase family.</text>
</comment>
<comment type="caution">
    <text evidence="3">The sequence shown here is derived from an EMBL/GenBank/DDBJ whole genome shotgun (WGS) entry which is preliminary data.</text>
</comment>
<gene>
    <name evidence="3" type="ORF">EDM59_07395</name>
</gene>
<dbReference type="InterPro" id="IPR036111">
    <property type="entry name" value="Mal/L-sulfo/L-lacto_DH-like_sf"/>
</dbReference>
<evidence type="ECO:0000256" key="1">
    <source>
        <dbReference type="ARBA" id="ARBA00006056"/>
    </source>
</evidence>
<name>A0A3M8DMW4_9BACL</name>
<dbReference type="Pfam" id="PF02615">
    <property type="entry name" value="Ldh_2"/>
    <property type="match status" value="1"/>
</dbReference>
<dbReference type="PANTHER" id="PTHR11091">
    <property type="entry name" value="OXIDOREDUCTASE-RELATED"/>
    <property type="match status" value="1"/>
</dbReference>
<evidence type="ECO:0000313" key="3">
    <source>
        <dbReference type="EMBL" id="RNB88909.1"/>
    </source>
</evidence>
<proteinExistence type="inferred from homology"/>
<keyword evidence="2" id="KW-0560">Oxidoreductase</keyword>
<evidence type="ECO:0000256" key="2">
    <source>
        <dbReference type="ARBA" id="ARBA00023002"/>
    </source>
</evidence>
<dbReference type="InterPro" id="IPR003767">
    <property type="entry name" value="Malate/L-lactate_DH-like"/>
</dbReference>
<dbReference type="Proteomes" id="UP000269573">
    <property type="component" value="Unassembled WGS sequence"/>
</dbReference>
<sequence>MDSHRGERRMKMDFNSQKLTEFSNSCLVKIGVPQHEAKIITETMIEADARGIHSHGLMRLPIYIERMQKGLVKKAANIQVVNDSKSIAVMDGNGSAGQVVATQAMELAIEKAKEYGVGIVSARNSNHFGIAAHYALMASQQDMVGIVMSNTAPLMPPTGGAEKVLGNNPLAIAAPTLLKFPLLLDMALSNVALGKILYAQTKGTEIPAGWGADRDGNPTTDPSAVLNGGFILPVGGPKGFGLALMVELLTGVLSGGAFSKMIPSMYDLTQTQSIAHFMLAINISSFMEVERFKELSTVLSSYVKDAVKANGVEELYLPGEIELSAEGKRMQAGIPVADNVVAELNKLAEALQVEPLHIQ</sequence>
<dbReference type="InterPro" id="IPR043144">
    <property type="entry name" value="Mal/L-sulf/L-lact_DH-like_ah"/>
</dbReference>
<organism evidence="3 4">
    <name type="scientific">Brevibacillus nitrificans</name>
    <dbReference type="NCBI Taxonomy" id="651560"/>
    <lineage>
        <taxon>Bacteria</taxon>
        <taxon>Bacillati</taxon>
        <taxon>Bacillota</taxon>
        <taxon>Bacilli</taxon>
        <taxon>Bacillales</taxon>
        <taxon>Paenibacillaceae</taxon>
        <taxon>Brevibacillus</taxon>
    </lineage>
</organism>
<dbReference type="Gene3D" id="1.10.1530.10">
    <property type="match status" value="1"/>
</dbReference>